<protein>
    <recommendedName>
        <fullName evidence="10">Ig-like domain-containing protein</fullName>
    </recommendedName>
</protein>
<accession>A0A3Q3DX86</accession>
<dbReference type="InterPro" id="IPR003599">
    <property type="entry name" value="Ig_sub"/>
</dbReference>
<evidence type="ECO:0000256" key="3">
    <source>
        <dbReference type="ARBA" id="ARBA00022729"/>
    </source>
</evidence>
<dbReference type="AlphaFoldDB" id="A0A3Q3DX86"/>
<dbReference type="SMART" id="SM00409">
    <property type="entry name" value="IG"/>
    <property type="match status" value="2"/>
</dbReference>
<dbReference type="PROSITE" id="PS50835">
    <property type="entry name" value="IG_LIKE"/>
    <property type="match status" value="1"/>
</dbReference>
<name>A0A3Q3DX86_HIPCM</name>
<dbReference type="InterPro" id="IPR007110">
    <property type="entry name" value="Ig-like_dom"/>
</dbReference>
<feature type="chain" id="PRO_5018684587" description="Ig-like domain-containing protein" evidence="9">
    <location>
        <begin position="21"/>
        <end position="343"/>
    </location>
</feature>
<dbReference type="GO" id="GO:0005886">
    <property type="term" value="C:plasma membrane"/>
    <property type="evidence" value="ECO:0007669"/>
    <property type="project" value="UniProtKB-SubCell"/>
</dbReference>
<dbReference type="OMA" id="NGNYCER"/>
<dbReference type="GO" id="GO:0002376">
    <property type="term" value="P:immune system process"/>
    <property type="evidence" value="ECO:0007669"/>
    <property type="project" value="UniProtKB-KW"/>
</dbReference>
<evidence type="ECO:0000256" key="4">
    <source>
        <dbReference type="ARBA" id="ARBA00022859"/>
    </source>
</evidence>
<evidence type="ECO:0000256" key="1">
    <source>
        <dbReference type="ARBA" id="ARBA00004236"/>
    </source>
</evidence>
<dbReference type="InterPro" id="IPR013106">
    <property type="entry name" value="Ig_V-set"/>
</dbReference>
<keyword evidence="12" id="KW-1185">Reference proteome</keyword>
<reference evidence="11" key="2">
    <citation type="submission" date="2025-09" db="UniProtKB">
        <authorList>
            <consortium name="Ensembl"/>
        </authorList>
    </citation>
    <scope>IDENTIFICATION</scope>
</reference>
<feature type="signal peptide" evidence="9">
    <location>
        <begin position="1"/>
        <end position="20"/>
    </location>
</feature>
<evidence type="ECO:0000256" key="2">
    <source>
        <dbReference type="ARBA" id="ARBA00022475"/>
    </source>
</evidence>
<dbReference type="InterPro" id="IPR036179">
    <property type="entry name" value="Ig-like_dom_sf"/>
</dbReference>
<evidence type="ECO:0000256" key="5">
    <source>
        <dbReference type="ARBA" id="ARBA00023136"/>
    </source>
</evidence>
<dbReference type="Gene3D" id="2.60.40.10">
    <property type="entry name" value="Immunoglobulins"/>
    <property type="match status" value="2"/>
</dbReference>
<keyword evidence="3 9" id="KW-0732">Signal</keyword>
<feature type="transmembrane region" description="Helical" evidence="8">
    <location>
        <begin position="266"/>
        <end position="288"/>
    </location>
</feature>
<dbReference type="InterPro" id="IPR052051">
    <property type="entry name" value="TCR_complex_component"/>
</dbReference>
<keyword evidence="4" id="KW-0391">Immunity</keyword>
<dbReference type="Pfam" id="PF07686">
    <property type="entry name" value="V-set"/>
    <property type="match status" value="1"/>
</dbReference>
<evidence type="ECO:0000313" key="11">
    <source>
        <dbReference type="Ensembl" id="ENSHCOP00000022891.1"/>
    </source>
</evidence>
<keyword evidence="8" id="KW-1133">Transmembrane helix</keyword>
<evidence type="ECO:0000256" key="8">
    <source>
        <dbReference type="SAM" id="Phobius"/>
    </source>
</evidence>
<dbReference type="SUPFAM" id="SSF48726">
    <property type="entry name" value="Immunoglobulin"/>
    <property type="match status" value="2"/>
</dbReference>
<comment type="subcellular location">
    <subcellularLocation>
        <location evidence="1">Cell membrane</location>
    </subcellularLocation>
</comment>
<evidence type="ECO:0000256" key="6">
    <source>
        <dbReference type="ARBA" id="ARBA00023157"/>
    </source>
</evidence>
<evidence type="ECO:0000256" key="7">
    <source>
        <dbReference type="ARBA" id="ARBA00023180"/>
    </source>
</evidence>
<dbReference type="GO" id="GO:0009617">
    <property type="term" value="P:response to bacterium"/>
    <property type="evidence" value="ECO:0007669"/>
    <property type="project" value="TreeGrafter"/>
</dbReference>
<keyword evidence="6" id="KW-1015">Disulfide bond</keyword>
<dbReference type="Proteomes" id="UP000264820">
    <property type="component" value="Unplaced"/>
</dbReference>
<keyword evidence="5 8" id="KW-0472">Membrane</keyword>
<dbReference type="InterPro" id="IPR013783">
    <property type="entry name" value="Ig-like_fold"/>
</dbReference>
<keyword evidence="8" id="KW-0812">Transmembrane</keyword>
<dbReference type="CDD" id="cd00099">
    <property type="entry name" value="IgV"/>
    <property type="match status" value="1"/>
</dbReference>
<evidence type="ECO:0000256" key="9">
    <source>
        <dbReference type="SAM" id="SignalP"/>
    </source>
</evidence>
<dbReference type="STRING" id="109280.ENSHCOP00000022891"/>
<keyword evidence="2" id="KW-1003">Cell membrane</keyword>
<sequence length="343" mass="38694">FSFILCSILFLQLENQIVKSTTTVGESVFLKCPRDNKFLGSLLWIRLVSGTFPEFLFGTPTINSVSIKNGTFSSAHRITAKQMPGEFVLQIPNVQKSDTAVYYCLKVTQHELMFLSGTFLQVKGKVGKTQLHELRPSVTLRCSVLRPFGNKTCTDEHKVYWFRSGTDEAHPSFIYAHEECQKVKKDSVQKCFYAFSKNLSSSDAGTYSCAVAACGEIFMGRAREFTKKGKHFVFSIINCVLSCVNYFFALFFLYHTDQNADGCDLLQYLIYVLGAALALSVISLAFLIKKSMTQTCFCCRGKRFCTLIIITQGFSDFLIRVEILPWSSSDLYTAIKHDQHVHA</sequence>
<evidence type="ECO:0000313" key="12">
    <source>
        <dbReference type="Proteomes" id="UP000264820"/>
    </source>
</evidence>
<feature type="domain" description="Ig-like" evidence="10">
    <location>
        <begin position="137"/>
        <end position="226"/>
    </location>
</feature>
<organism evidence="11 12">
    <name type="scientific">Hippocampus comes</name>
    <name type="common">Tiger tail seahorse</name>
    <dbReference type="NCBI Taxonomy" id="109280"/>
    <lineage>
        <taxon>Eukaryota</taxon>
        <taxon>Metazoa</taxon>
        <taxon>Chordata</taxon>
        <taxon>Craniata</taxon>
        <taxon>Vertebrata</taxon>
        <taxon>Euteleostomi</taxon>
        <taxon>Actinopterygii</taxon>
        <taxon>Neopterygii</taxon>
        <taxon>Teleostei</taxon>
        <taxon>Neoteleostei</taxon>
        <taxon>Acanthomorphata</taxon>
        <taxon>Syngnathiaria</taxon>
        <taxon>Syngnathiformes</taxon>
        <taxon>Syngnathoidei</taxon>
        <taxon>Syngnathidae</taxon>
        <taxon>Hippocampus</taxon>
    </lineage>
</organism>
<feature type="transmembrane region" description="Helical" evidence="8">
    <location>
        <begin position="232"/>
        <end position="254"/>
    </location>
</feature>
<proteinExistence type="predicted"/>
<dbReference type="PANTHER" id="PTHR19433">
    <property type="entry name" value="T-CELL RECEPTOR ALPHA CHAIN V REGION-RELATED"/>
    <property type="match status" value="1"/>
</dbReference>
<dbReference type="GeneTree" id="ENSGT00950000182968"/>
<keyword evidence="7" id="KW-0325">Glycoprotein</keyword>
<dbReference type="Ensembl" id="ENSHCOT00000014578.1">
    <property type="protein sequence ID" value="ENSHCOP00000022891.1"/>
    <property type="gene ID" value="ENSHCOG00000010951.1"/>
</dbReference>
<reference evidence="11" key="1">
    <citation type="submission" date="2025-08" db="UniProtKB">
        <authorList>
            <consortium name="Ensembl"/>
        </authorList>
    </citation>
    <scope>IDENTIFICATION</scope>
</reference>
<evidence type="ECO:0000259" key="10">
    <source>
        <dbReference type="PROSITE" id="PS50835"/>
    </source>
</evidence>